<keyword evidence="2" id="KW-0067">ATP-binding</keyword>
<sequence>MRHTAQCIGRVLRSKTDYGIMILADHRFSAPSRIQKLPKWIQDNLIPANIGLSSDDAVQLTIKYLKSMAQPLRKEDQLGVSLLSEEHLKSEKFINRLKSLDSAALETLGPFDQW</sequence>
<keyword evidence="2" id="KW-0547">Nucleotide-binding</keyword>
<dbReference type="GO" id="GO:0003684">
    <property type="term" value="F:damaged DNA binding"/>
    <property type="evidence" value="ECO:0007669"/>
    <property type="project" value="TreeGrafter"/>
</dbReference>
<name>A0A0C2MQ95_THEKT</name>
<dbReference type="PANTHER" id="PTHR11472">
    <property type="entry name" value="DNA REPAIR DEAD HELICASE RAD3/XP-D SUBFAMILY MEMBER"/>
    <property type="match status" value="1"/>
</dbReference>
<protein>
    <submittedName>
        <fullName evidence="2">DNA repair helicase rad15</fullName>
    </submittedName>
</protein>
<dbReference type="InterPro" id="IPR027417">
    <property type="entry name" value="P-loop_NTPase"/>
</dbReference>
<keyword evidence="3" id="KW-1185">Reference proteome</keyword>
<reference evidence="2 3" key="1">
    <citation type="journal article" date="2014" name="Genome Biol. Evol.">
        <title>The genome of the myxosporean Thelohanellus kitauei shows adaptations to nutrient acquisition within its fish host.</title>
        <authorList>
            <person name="Yang Y."/>
            <person name="Xiong J."/>
            <person name="Zhou Z."/>
            <person name="Huo F."/>
            <person name="Miao W."/>
            <person name="Ran C."/>
            <person name="Liu Y."/>
            <person name="Zhang J."/>
            <person name="Feng J."/>
            <person name="Wang M."/>
            <person name="Wang M."/>
            <person name="Wang L."/>
            <person name="Yao B."/>
        </authorList>
    </citation>
    <scope>NUCLEOTIDE SEQUENCE [LARGE SCALE GENOMIC DNA]</scope>
    <source>
        <strain evidence="2">Wuqing</strain>
    </source>
</reference>
<dbReference type="Pfam" id="PF13307">
    <property type="entry name" value="Helicase_C_2"/>
    <property type="match status" value="1"/>
</dbReference>
<keyword evidence="2" id="KW-0347">Helicase</keyword>
<proteinExistence type="predicted"/>
<dbReference type="EMBL" id="JWZT01002428">
    <property type="protein sequence ID" value="KII69441.1"/>
    <property type="molecule type" value="Genomic_DNA"/>
</dbReference>
<dbReference type="GO" id="GO:0005634">
    <property type="term" value="C:nucleus"/>
    <property type="evidence" value="ECO:0007669"/>
    <property type="project" value="TreeGrafter"/>
</dbReference>
<dbReference type="PANTHER" id="PTHR11472:SF1">
    <property type="entry name" value="GENERAL TRANSCRIPTION AND DNA REPAIR FACTOR IIH HELICASE SUBUNIT XPD"/>
    <property type="match status" value="1"/>
</dbReference>
<dbReference type="GO" id="GO:0003678">
    <property type="term" value="F:DNA helicase activity"/>
    <property type="evidence" value="ECO:0007669"/>
    <property type="project" value="TreeGrafter"/>
</dbReference>
<feature type="domain" description="ATP-dependent helicase C-terminal" evidence="1">
    <location>
        <begin position="1"/>
        <end position="43"/>
    </location>
</feature>
<dbReference type="InterPro" id="IPR045028">
    <property type="entry name" value="DinG/Rad3-like"/>
</dbReference>
<dbReference type="AlphaFoldDB" id="A0A0C2MQ95"/>
<dbReference type="Proteomes" id="UP000031668">
    <property type="component" value="Unassembled WGS sequence"/>
</dbReference>
<dbReference type="OrthoDB" id="272481at2759"/>
<dbReference type="InterPro" id="IPR006555">
    <property type="entry name" value="ATP-dep_Helicase_C"/>
</dbReference>
<keyword evidence="2" id="KW-0378">Hydrolase</keyword>
<gene>
    <name evidence="2" type="ORF">RF11_11086</name>
</gene>
<dbReference type="GO" id="GO:0016818">
    <property type="term" value="F:hydrolase activity, acting on acid anhydrides, in phosphorus-containing anhydrides"/>
    <property type="evidence" value="ECO:0007669"/>
    <property type="project" value="InterPro"/>
</dbReference>
<dbReference type="GO" id="GO:0045951">
    <property type="term" value="P:positive regulation of mitotic recombination"/>
    <property type="evidence" value="ECO:0007669"/>
    <property type="project" value="TreeGrafter"/>
</dbReference>
<accession>A0A0C2MQ95</accession>
<evidence type="ECO:0000313" key="2">
    <source>
        <dbReference type="EMBL" id="KII69441.1"/>
    </source>
</evidence>
<comment type="caution">
    <text evidence="2">The sequence shown here is derived from an EMBL/GenBank/DDBJ whole genome shotgun (WGS) entry which is preliminary data.</text>
</comment>
<evidence type="ECO:0000259" key="1">
    <source>
        <dbReference type="Pfam" id="PF13307"/>
    </source>
</evidence>
<dbReference type="GO" id="GO:0005524">
    <property type="term" value="F:ATP binding"/>
    <property type="evidence" value="ECO:0007669"/>
    <property type="project" value="InterPro"/>
</dbReference>
<organism evidence="2 3">
    <name type="scientific">Thelohanellus kitauei</name>
    <name type="common">Myxosporean</name>
    <dbReference type="NCBI Taxonomy" id="669202"/>
    <lineage>
        <taxon>Eukaryota</taxon>
        <taxon>Metazoa</taxon>
        <taxon>Cnidaria</taxon>
        <taxon>Myxozoa</taxon>
        <taxon>Myxosporea</taxon>
        <taxon>Bivalvulida</taxon>
        <taxon>Platysporina</taxon>
        <taxon>Myxobolidae</taxon>
        <taxon>Thelohanellus</taxon>
    </lineage>
</organism>
<dbReference type="Gene3D" id="3.40.50.300">
    <property type="entry name" value="P-loop containing nucleotide triphosphate hydrolases"/>
    <property type="match status" value="1"/>
</dbReference>
<dbReference type="GO" id="GO:0006366">
    <property type="term" value="P:transcription by RNA polymerase II"/>
    <property type="evidence" value="ECO:0007669"/>
    <property type="project" value="TreeGrafter"/>
</dbReference>
<dbReference type="OMA" id="DMAIHIS"/>
<evidence type="ECO:0000313" key="3">
    <source>
        <dbReference type="Proteomes" id="UP000031668"/>
    </source>
</evidence>